<dbReference type="InterPro" id="IPR022435">
    <property type="entry name" value="Surface-anchored_actinobac"/>
</dbReference>
<feature type="compositionally biased region" description="Low complexity" evidence="1">
    <location>
        <begin position="548"/>
        <end position="559"/>
    </location>
</feature>
<feature type="compositionally biased region" description="Polar residues" evidence="1">
    <location>
        <begin position="412"/>
        <end position="425"/>
    </location>
</feature>
<feature type="compositionally biased region" description="Basic and acidic residues" evidence="1">
    <location>
        <begin position="874"/>
        <end position="886"/>
    </location>
</feature>
<accession>A0AAP4FB60</accession>
<organism evidence="2 3">
    <name type="scientific">Corynebacterium propinquum</name>
    <dbReference type="NCBI Taxonomy" id="43769"/>
    <lineage>
        <taxon>Bacteria</taxon>
        <taxon>Bacillati</taxon>
        <taxon>Actinomycetota</taxon>
        <taxon>Actinomycetes</taxon>
        <taxon>Mycobacteriales</taxon>
        <taxon>Corynebacteriaceae</taxon>
        <taxon>Corynebacterium</taxon>
    </lineage>
</organism>
<feature type="region of interest" description="Disordered" evidence="1">
    <location>
        <begin position="401"/>
        <end position="425"/>
    </location>
</feature>
<comment type="caution">
    <text evidence="2">The sequence shown here is derived from an EMBL/GenBank/DDBJ whole genome shotgun (WGS) entry which is preliminary data.</text>
</comment>
<dbReference type="NCBIfam" id="TIGR03769">
    <property type="entry name" value="P_ac_wall_RPT"/>
    <property type="match status" value="2"/>
</dbReference>
<reference evidence="2" key="1">
    <citation type="submission" date="2023-05" db="EMBL/GenBank/DDBJ databases">
        <title>Metabolic capabilities are highly conserved among human nasal-associated Corynebacterium species in pangenomic analyses.</title>
        <authorList>
            <person name="Tran T.H."/>
            <person name="Roberts A.Q."/>
            <person name="Escapa I.F."/>
            <person name="Gao W."/>
            <person name="Conlan S."/>
            <person name="Kong H."/>
            <person name="Segre J.A."/>
            <person name="Kelly M.S."/>
            <person name="Lemon K.P."/>
        </authorList>
    </citation>
    <scope>NUCLEOTIDE SEQUENCE</scope>
    <source>
        <strain evidence="2">KPL2654</strain>
    </source>
</reference>
<proteinExistence type="predicted"/>
<feature type="compositionally biased region" description="Pro residues" evidence="1">
    <location>
        <begin position="887"/>
        <end position="896"/>
    </location>
</feature>
<feature type="compositionally biased region" description="Basic and acidic residues" evidence="1">
    <location>
        <begin position="401"/>
        <end position="411"/>
    </location>
</feature>
<feature type="compositionally biased region" description="Polar residues" evidence="1">
    <location>
        <begin position="933"/>
        <end position="943"/>
    </location>
</feature>
<dbReference type="NCBIfam" id="NF038134">
    <property type="entry name" value="choice_anch_M"/>
    <property type="match status" value="2"/>
</dbReference>
<feature type="region of interest" description="Disordered" evidence="1">
    <location>
        <begin position="541"/>
        <end position="606"/>
    </location>
</feature>
<name>A0AAP4FB60_9CORY</name>
<sequence>MKTSDFSRADVRAQRRRFTVPGSRRSRIRLAVAVTAALSTAFAGLPAASAGPDDGKLILTERHIDSPYVVSKDGHYDVRSKYSARVDGDFKETTAAFAESALWIGKGWHKPQTKEGSKYQITLPANDDFNFIGKPGETYLQAPSVSSGSNHSPIWYGYGAEEKLPVADIPSERVSLDLLSVDGPGDMEQYKYDPTDDFGVRRLIGTTDTSPHSISIKPHEHTHINTLFTKPGRYELTYRVSSLDKDGNFKASDPRTQVIQVGGQQPLDTKTESLEDRFNKAPDGDAAAANYRLSIAPKTDRQADGDDKLSTIVFDANNPNVTGTVTLFVDGYFLTDLPVKDGKATWDEQLSPKQSDIQAVFTPDAGTAHSENADAEAPEESVVATVPRWISAPLAYSAGETKEITSAEKSDSLPQGNNKRNLNMPQLGSELASKDIDVRYVPGDKKTDTYYFEAKDPNFQGSFTGGVYSKLEDAENKSYPVLGIEGPIVDGKGHFTIPKDYQPGPGGVLYINVIPHPAYGLANARGVITENYAPDQKYEGTVQLGDRPAGQGPQGDAPGENGAGSQPPADNETESQEVPETAPETTPENAPGVPETTPGDNAAAHQGRGMCVGKHLLHSGHVDILAKHKGDGLGISLKDDTQIVEKKNVERRLDEVALEVRDNTKRKRGTYFQDAKFDFMGKGDDGFYLLPQSQRQSVIWPGYNTEHIDYDKIDGAVSLNLQPRDVPEGATWGTYINHDLGEVDILSDSTKNDHSIEASFSSHTHINWVFSEPGVYTFDASYSAKHKDGHEMKSESQEFVITVGKDAKETCTIPNLEVGQEPNQPEGSKPGAGQENKPENGSDEPAPGKPEGEPKPQAPKPGEPEVPGNPDAPKQPEESIKPETPKDPQPGKPAPGKPGNQDKPGNGKQPEAPKKPENPAKPQPPKQPEKQPDNQSKPGGWSLQNFFSNFNPVHVLAPVLGIVFIARMVALFMELQPQVANFFAQGIPGLPEWGK</sequence>
<dbReference type="Proteomes" id="UP001226160">
    <property type="component" value="Unassembled WGS sequence"/>
</dbReference>
<evidence type="ECO:0000313" key="3">
    <source>
        <dbReference type="Proteomes" id="UP001226160"/>
    </source>
</evidence>
<dbReference type="InterPro" id="IPR006311">
    <property type="entry name" value="TAT_signal"/>
</dbReference>
<evidence type="ECO:0000256" key="1">
    <source>
        <dbReference type="SAM" id="MobiDB-lite"/>
    </source>
</evidence>
<gene>
    <name evidence="2" type="ORF">QPX54_07370</name>
</gene>
<dbReference type="RefSeq" id="WP_126844210.1">
    <property type="nucleotide sequence ID" value="NZ_CP100364.1"/>
</dbReference>
<dbReference type="EMBL" id="JASNVP010000006">
    <property type="protein sequence ID" value="MDK4326321.1"/>
    <property type="molecule type" value="Genomic_DNA"/>
</dbReference>
<dbReference type="PROSITE" id="PS51318">
    <property type="entry name" value="TAT"/>
    <property type="match status" value="1"/>
</dbReference>
<dbReference type="AlphaFoldDB" id="A0AAP4FB60"/>
<evidence type="ECO:0000313" key="2">
    <source>
        <dbReference type="EMBL" id="MDK4326321.1"/>
    </source>
</evidence>
<feature type="region of interest" description="Disordered" evidence="1">
    <location>
        <begin position="814"/>
        <end position="943"/>
    </location>
</feature>
<protein>
    <submittedName>
        <fullName evidence="2">Choice-of-anchor M domain-containing protein</fullName>
    </submittedName>
</protein>
<feature type="compositionally biased region" description="Low complexity" evidence="1">
    <location>
        <begin position="579"/>
        <end position="588"/>
    </location>
</feature>